<reference evidence="3" key="2">
    <citation type="submission" date="2015-01" db="EMBL/GenBank/DDBJ databases">
        <title>Evolutionary Origins and Diversification of the Mycorrhizal Mutualists.</title>
        <authorList>
            <consortium name="DOE Joint Genome Institute"/>
            <consortium name="Mycorrhizal Genomics Consortium"/>
            <person name="Kohler A."/>
            <person name="Kuo A."/>
            <person name="Nagy L.G."/>
            <person name="Floudas D."/>
            <person name="Copeland A."/>
            <person name="Barry K.W."/>
            <person name="Cichocki N."/>
            <person name="Veneault-Fourrey C."/>
            <person name="LaButti K."/>
            <person name="Lindquist E.A."/>
            <person name="Lipzen A."/>
            <person name="Lundell T."/>
            <person name="Morin E."/>
            <person name="Murat C."/>
            <person name="Riley R."/>
            <person name="Ohm R."/>
            <person name="Sun H."/>
            <person name="Tunlid A."/>
            <person name="Henrissat B."/>
            <person name="Grigoriev I.V."/>
            <person name="Hibbett D.S."/>
            <person name="Martin F."/>
        </authorList>
    </citation>
    <scope>NUCLEOTIDE SEQUENCE [LARGE SCALE GENOMIC DNA]</scope>
    <source>
        <strain evidence="3">F 1598</strain>
    </source>
</reference>
<sequence length="55" mass="6327">MIVSYYNKLFLLLSLLVGSHSNAILRGIVPWEKLGFSNLHCHRDDAQFGVDFIMF</sequence>
<evidence type="ECO:0000313" key="2">
    <source>
        <dbReference type="EMBL" id="KIM86056.1"/>
    </source>
</evidence>
<accession>A0A0C3G5X8</accession>
<protein>
    <submittedName>
        <fullName evidence="2">Uncharacterized protein</fullName>
    </submittedName>
</protein>
<gene>
    <name evidence="2" type="ORF">PILCRDRAFT_816604</name>
</gene>
<proteinExistence type="predicted"/>
<dbReference type="Proteomes" id="UP000054166">
    <property type="component" value="Unassembled WGS sequence"/>
</dbReference>
<feature type="signal peptide" evidence="1">
    <location>
        <begin position="1"/>
        <end position="21"/>
    </location>
</feature>
<reference evidence="2 3" key="1">
    <citation type="submission" date="2014-04" db="EMBL/GenBank/DDBJ databases">
        <authorList>
            <consortium name="DOE Joint Genome Institute"/>
            <person name="Kuo A."/>
            <person name="Tarkka M."/>
            <person name="Buscot F."/>
            <person name="Kohler A."/>
            <person name="Nagy L.G."/>
            <person name="Floudas D."/>
            <person name="Copeland A."/>
            <person name="Barry K.W."/>
            <person name="Cichocki N."/>
            <person name="Veneault-Fourrey C."/>
            <person name="LaButti K."/>
            <person name="Lindquist E.A."/>
            <person name="Lipzen A."/>
            <person name="Lundell T."/>
            <person name="Morin E."/>
            <person name="Murat C."/>
            <person name="Sun H."/>
            <person name="Tunlid A."/>
            <person name="Henrissat B."/>
            <person name="Grigoriev I.V."/>
            <person name="Hibbett D.S."/>
            <person name="Martin F."/>
            <person name="Nordberg H.P."/>
            <person name="Cantor M.N."/>
            <person name="Hua S.X."/>
        </authorList>
    </citation>
    <scope>NUCLEOTIDE SEQUENCE [LARGE SCALE GENOMIC DNA]</scope>
    <source>
        <strain evidence="2 3">F 1598</strain>
    </source>
</reference>
<organism evidence="2 3">
    <name type="scientific">Piloderma croceum (strain F 1598)</name>
    <dbReference type="NCBI Taxonomy" id="765440"/>
    <lineage>
        <taxon>Eukaryota</taxon>
        <taxon>Fungi</taxon>
        <taxon>Dikarya</taxon>
        <taxon>Basidiomycota</taxon>
        <taxon>Agaricomycotina</taxon>
        <taxon>Agaricomycetes</taxon>
        <taxon>Agaricomycetidae</taxon>
        <taxon>Atheliales</taxon>
        <taxon>Atheliaceae</taxon>
        <taxon>Piloderma</taxon>
    </lineage>
</organism>
<evidence type="ECO:0000313" key="3">
    <source>
        <dbReference type="Proteomes" id="UP000054166"/>
    </source>
</evidence>
<dbReference type="HOGENOM" id="CLU_3033186_0_0_1"/>
<name>A0A0C3G5X8_PILCF</name>
<keyword evidence="1" id="KW-0732">Signal</keyword>
<dbReference type="EMBL" id="KN832983">
    <property type="protein sequence ID" value="KIM86056.1"/>
    <property type="molecule type" value="Genomic_DNA"/>
</dbReference>
<dbReference type="InParanoid" id="A0A0C3G5X8"/>
<evidence type="ECO:0000256" key="1">
    <source>
        <dbReference type="SAM" id="SignalP"/>
    </source>
</evidence>
<dbReference type="AlphaFoldDB" id="A0A0C3G5X8"/>
<feature type="chain" id="PRO_5002164472" evidence="1">
    <location>
        <begin position="22"/>
        <end position="55"/>
    </location>
</feature>
<keyword evidence="3" id="KW-1185">Reference proteome</keyword>